<dbReference type="Pfam" id="PF02518">
    <property type="entry name" value="HATPase_c"/>
    <property type="match status" value="1"/>
</dbReference>
<feature type="domain" description="Histidine kinase" evidence="5">
    <location>
        <begin position="118"/>
        <end position="346"/>
    </location>
</feature>
<dbReference type="InterPro" id="IPR005467">
    <property type="entry name" value="His_kinase_dom"/>
</dbReference>
<keyword evidence="4" id="KW-1133">Transmembrane helix</keyword>
<evidence type="ECO:0000313" key="7">
    <source>
        <dbReference type="Proteomes" id="UP000266183"/>
    </source>
</evidence>
<evidence type="ECO:0000256" key="3">
    <source>
        <dbReference type="ARBA" id="ARBA00022553"/>
    </source>
</evidence>
<reference evidence="7" key="1">
    <citation type="submission" date="2018-09" db="EMBL/GenBank/DDBJ databases">
        <title>Chryseolinea sp. KIS68-18 isolated from soil.</title>
        <authorList>
            <person name="Weon H.-Y."/>
            <person name="Kwon S.-W."/>
            <person name="Lee S.A."/>
        </authorList>
    </citation>
    <scope>NUCLEOTIDE SEQUENCE [LARGE SCALE GENOMIC DNA]</scope>
    <source>
        <strain evidence="7">KIS68-18</strain>
    </source>
</reference>
<dbReference type="SUPFAM" id="SSF55874">
    <property type="entry name" value="ATPase domain of HSP90 chaperone/DNA topoisomerase II/histidine kinase"/>
    <property type="match status" value="1"/>
</dbReference>
<dbReference type="SMART" id="SM00388">
    <property type="entry name" value="HisKA"/>
    <property type="match status" value="1"/>
</dbReference>
<dbReference type="EC" id="2.7.13.3" evidence="2"/>
<dbReference type="SMART" id="SM00387">
    <property type="entry name" value="HATPase_c"/>
    <property type="match status" value="1"/>
</dbReference>
<dbReference type="GO" id="GO:0000155">
    <property type="term" value="F:phosphorelay sensor kinase activity"/>
    <property type="evidence" value="ECO:0007669"/>
    <property type="project" value="InterPro"/>
</dbReference>
<dbReference type="Pfam" id="PF00512">
    <property type="entry name" value="HisKA"/>
    <property type="match status" value="1"/>
</dbReference>
<dbReference type="PANTHER" id="PTHR43065">
    <property type="entry name" value="SENSOR HISTIDINE KINASE"/>
    <property type="match status" value="1"/>
</dbReference>
<dbReference type="CDD" id="cd00082">
    <property type="entry name" value="HisKA"/>
    <property type="match status" value="1"/>
</dbReference>
<dbReference type="SUPFAM" id="SSF47384">
    <property type="entry name" value="Homodimeric domain of signal transducing histidine kinase"/>
    <property type="match status" value="1"/>
</dbReference>
<dbReference type="InterPro" id="IPR036097">
    <property type="entry name" value="HisK_dim/P_sf"/>
</dbReference>
<evidence type="ECO:0000256" key="4">
    <source>
        <dbReference type="SAM" id="Phobius"/>
    </source>
</evidence>
<evidence type="ECO:0000313" key="6">
    <source>
        <dbReference type="EMBL" id="AYB32796.1"/>
    </source>
</evidence>
<protein>
    <recommendedName>
        <fullName evidence="2">histidine kinase</fullName>
        <ecNumber evidence="2">2.7.13.3</ecNumber>
    </recommendedName>
</protein>
<name>A0A385SQI9_9BACT</name>
<dbReference type="InterPro" id="IPR004358">
    <property type="entry name" value="Sig_transdc_His_kin-like_C"/>
</dbReference>
<feature type="transmembrane region" description="Helical" evidence="4">
    <location>
        <begin position="36"/>
        <end position="55"/>
    </location>
</feature>
<comment type="catalytic activity">
    <reaction evidence="1">
        <text>ATP + protein L-histidine = ADP + protein N-phospho-L-histidine.</text>
        <dbReference type="EC" id="2.7.13.3"/>
    </reaction>
</comment>
<dbReference type="AlphaFoldDB" id="A0A385SQI9"/>
<gene>
    <name evidence="6" type="ORF">D4L85_20415</name>
</gene>
<evidence type="ECO:0000259" key="5">
    <source>
        <dbReference type="PROSITE" id="PS50109"/>
    </source>
</evidence>
<dbReference type="PANTHER" id="PTHR43065:SF50">
    <property type="entry name" value="HISTIDINE KINASE"/>
    <property type="match status" value="1"/>
</dbReference>
<keyword evidence="3" id="KW-0597">Phosphoprotein</keyword>
<dbReference type="PROSITE" id="PS50109">
    <property type="entry name" value="HIS_KIN"/>
    <property type="match status" value="1"/>
</dbReference>
<feature type="transmembrane region" description="Helical" evidence="4">
    <location>
        <begin position="12"/>
        <end position="30"/>
    </location>
</feature>
<evidence type="ECO:0000256" key="2">
    <source>
        <dbReference type="ARBA" id="ARBA00012438"/>
    </source>
</evidence>
<evidence type="ECO:0000256" key="1">
    <source>
        <dbReference type="ARBA" id="ARBA00000085"/>
    </source>
</evidence>
<dbReference type="EMBL" id="CP032382">
    <property type="protein sequence ID" value="AYB32796.1"/>
    <property type="molecule type" value="Genomic_DNA"/>
</dbReference>
<dbReference type="Gene3D" id="3.30.565.10">
    <property type="entry name" value="Histidine kinase-like ATPase, C-terminal domain"/>
    <property type="match status" value="1"/>
</dbReference>
<accession>A0A385SQI9</accession>
<dbReference type="Proteomes" id="UP000266183">
    <property type="component" value="Chromosome"/>
</dbReference>
<organism evidence="6 7">
    <name type="scientific">Chryseolinea soli</name>
    <dbReference type="NCBI Taxonomy" id="2321403"/>
    <lineage>
        <taxon>Bacteria</taxon>
        <taxon>Pseudomonadati</taxon>
        <taxon>Bacteroidota</taxon>
        <taxon>Cytophagia</taxon>
        <taxon>Cytophagales</taxon>
        <taxon>Fulvivirgaceae</taxon>
        <taxon>Chryseolinea</taxon>
    </lineage>
</organism>
<dbReference type="Gene3D" id="1.10.287.130">
    <property type="match status" value="1"/>
</dbReference>
<dbReference type="PRINTS" id="PR00344">
    <property type="entry name" value="BCTRLSENSOR"/>
</dbReference>
<dbReference type="KEGG" id="chk:D4L85_20415"/>
<dbReference type="InterPro" id="IPR003661">
    <property type="entry name" value="HisK_dim/P_dom"/>
</dbReference>
<keyword evidence="4" id="KW-0812">Transmembrane</keyword>
<keyword evidence="7" id="KW-1185">Reference proteome</keyword>
<proteinExistence type="predicted"/>
<sequence>MKSGIRHMMRRPVMAIIYFCTLTNVLYTVLTRESHWVPVMGLWLIVTIALLFLLYRGLQKNVGIQRTLARRDRTIILQRNELETLAKRVRRTFIELREMQSQLIQAEKMAALAQLTAGIAHELNNPINFIMGGVQGLKTQLDFVSANEEMKQKLENIPAIAEMLGDMELFANAIEAGAVRSAKIVEELVNFSFQDNQYLSYVNLRSYLDSVLILLGGHLGDRIKVYKNFGTIPMVECNIGEINQVFVNVLMNAIQAIQDVGDITVTTCVQKSGFVNVIIRDSGCGIPDAIAERIFDPFFTTREVGKGTGLGLYISYKIIQNHHGHIFFNSEPGKGTEFTISIPVTRDERHPGIIDSDKDLRNLFQCPRWRPKC</sequence>
<dbReference type="InterPro" id="IPR036890">
    <property type="entry name" value="HATPase_C_sf"/>
</dbReference>
<dbReference type="InterPro" id="IPR003594">
    <property type="entry name" value="HATPase_dom"/>
</dbReference>
<keyword evidence="4" id="KW-0472">Membrane</keyword>